<evidence type="ECO:0000259" key="4">
    <source>
        <dbReference type="SMART" id="SM01086"/>
    </source>
</evidence>
<feature type="compositionally biased region" description="Gly residues" evidence="3">
    <location>
        <begin position="291"/>
        <end position="300"/>
    </location>
</feature>
<keyword evidence="6" id="KW-1185">Reference proteome</keyword>
<keyword evidence="2" id="KW-0067">ATP-binding</keyword>
<feature type="region of interest" description="Disordered" evidence="3">
    <location>
        <begin position="263"/>
        <end position="303"/>
    </location>
</feature>
<sequence>MLLGRPKSLKQLAAGSSFIISTRRWLSYNPSNFSFGSAGYSSTVDTNSPTQGPLADAASVKLTPRALKQHLDRFVVGQSRSKRILSTAIYHHYKRVTQIRQRQEEQDDLLRSSQVIGAHPAEDEYPGQQRTVHIPPKGDYLPIHDYTPLTIEKSNVLCLGPTGVGKTLMLRTLARVLEVPFSMSDCTPFTQAGYVGEDADICIHRLLVAANWDVRRAETGIVCLDEFDKIAKPKSSHGAKDISGEGVQQALLKIIEGTTLQINTKPERRPPQGLPQNPINGGSPFNSASTGMGGGGGSSSGKGETFTVDTSNILFIFTGAFIGMDKLIIDRVSKGSIGFNAPVRGASADDLVEDKELMQKLTPFFPTPEEDDWLDLGGEVVKKKKKFNPLQMTEPGDLISFGLIPEIVGRIPVIAAVESLDEEMLVRVLTEPRNALIKQYEQLFQLSGVELRLTSPALREVAKAALAMGTGARGLRTVMERLLSDAMFESPGSSIKHVLLTESVAQRKQPPLYFARGQQHKFHSMIAAEEEEWAVKQQRTRRQSRITPFEDAVVEKKRATGGL</sequence>
<dbReference type="STRING" id="1392247.A0A3N4L1N1"/>
<dbReference type="Pfam" id="PF10431">
    <property type="entry name" value="ClpB_D2-small"/>
    <property type="match status" value="1"/>
</dbReference>
<evidence type="ECO:0000256" key="1">
    <source>
        <dbReference type="ARBA" id="ARBA00022741"/>
    </source>
</evidence>
<proteinExistence type="predicted"/>
<dbReference type="EMBL" id="ML119112">
    <property type="protein sequence ID" value="RPB15579.1"/>
    <property type="molecule type" value="Genomic_DNA"/>
</dbReference>
<dbReference type="PANTHER" id="PTHR48102">
    <property type="entry name" value="ATP-DEPENDENT CLP PROTEASE ATP-BINDING SUBUNIT CLPX-LIKE, MITOCHONDRIAL-RELATED"/>
    <property type="match status" value="1"/>
</dbReference>
<dbReference type="InterPro" id="IPR050052">
    <property type="entry name" value="ATP-dep_Clp_protease_ClpX"/>
</dbReference>
<evidence type="ECO:0000313" key="6">
    <source>
        <dbReference type="Proteomes" id="UP000277580"/>
    </source>
</evidence>
<keyword evidence="1" id="KW-0547">Nucleotide-binding</keyword>
<dbReference type="GO" id="GO:0005759">
    <property type="term" value="C:mitochondrial matrix"/>
    <property type="evidence" value="ECO:0007669"/>
    <property type="project" value="TreeGrafter"/>
</dbReference>
<dbReference type="OrthoDB" id="1721884at2759"/>
<dbReference type="InterPro" id="IPR003959">
    <property type="entry name" value="ATPase_AAA_core"/>
</dbReference>
<dbReference type="GO" id="GO:0016887">
    <property type="term" value="F:ATP hydrolysis activity"/>
    <property type="evidence" value="ECO:0007669"/>
    <property type="project" value="InterPro"/>
</dbReference>
<reference evidence="5 6" key="1">
    <citation type="journal article" date="2018" name="Nat. Ecol. Evol.">
        <title>Pezizomycetes genomes reveal the molecular basis of ectomycorrhizal truffle lifestyle.</title>
        <authorList>
            <person name="Murat C."/>
            <person name="Payen T."/>
            <person name="Noel B."/>
            <person name="Kuo A."/>
            <person name="Morin E."/>
            <person name="Chen J."/>
            <person name="Kohler A."/>
            <person name="Krizsan K."/>
            <person name="Balestrini R."/>
            <person name="Da Silva C."/>
            <person name="Montanini B."/>
            <person name="Hainaut M."/>
            <person name="Levati E."/>
            <person name="Barry K.W."/>
            <person name="Belfiori B."/>
            <person name="Cichocki N."/>
            <person name="Clum A."/>
            <person name="Dockter R.B."/>
            <person name="Fauchery L."/>
            <person name="Guy J."/>
            <person name="Iotti M."/>
            <person name="Le Tacon F."/>
            <person name="Lindquist E.A."/>
            <person name="Lipzen A."/>
            <person name="Malagnac F."/>
            <person name="Mello A."/>
            <person name="Molinier V."/>
            <person name="Miyauchi S."/>
            <person name="Poulain J."/>
            <person name="Riccioni C."/>
            <person name="Rubini A."/>
            <person name="Sitrit Y."/>
            <person name="Splivallo R."/>
            <person name="Traeger S."/>
            <person name="Wang M."/>
            <person name="Zifcakova L."/>
            <person name="Wipf D."/>
            <person name="Zambonelli A."/>
            <person name="Paolocci F."/>
            <person name="Nowrousian M."/>
            <person name="Ottonello S."/>
            <person name="Baldrian P."/>
            <person name="Spatafora J.W."/>
            <person name="Henrissat B."/>
            <person name="Nagy L.G."/>
            <person name="Aury J.M."/>
            <person name="Wincker P."/>
            <person name="Grigoriev I.V."/>
            <person name="Bonfante P."/>
            <person name="Martin F.M."/>
        </authorList>
    </citation>
    <scope>NUCLEOTIDE SEQUENCE [LARGE SCALE GENOMIC DNA]</scope>
    <source>
        <strain evidence="5 6">CCBAS932</strain>
    </source>
</reference>
<protein>
    <submittedName>
        <fullName evidence="5">P-loop containing nucleoside triphosphate hydrolase protein</fullName>
    </submittedName>
</protein>
<dbReference type="GO" id="GO:0051603">
    <property type="term" value="P:proteolysis involved in protein catabolic process"/>
    <property type="evidence" value="ECO:0007669"/>
    <property type="project" value="TreeGrafter"/>
</dbReference>
<accession>A0A3N4L1N1</accession>
<organism evidence="5 6">
    <name type="scientific">Morchella conica CCBAS932</name>
    <dbReference type="NCBI Taxonomy" id="1392247"/>
    <lineage>
        <taxon>Eukaryota</taxon>
        <taxon>Fungi</taxon>
        <taxon>Dikarya</taxon>
        <taxon>Ascomycota</taxon>
        <taxon>Pezizomycotina</taxon>
        <taxon>Pezizomycetes</taxon>
        <taxon>Pezizales</taxon>
        <taxon>Morchellaceae</taxon>
        <taxon>Morchella</taxon>
    </lineage>
</organism>
<gene>
    <name evidence="5" type="ORF">P167DRAFT_518155</name>
</gene>
<dbReference type="Pfam" id="PF07724">
    <property type="entry name" value="AAA_2"/>
    <property type="match status" value="1"/>
</dbReference>
<dbReference type="AlphaFoldDB" id="A0A3N4L1N1"/>
<name>A0A3N4L1N1_9PEZI</name>
<dbReference type="InterPro" id="IPR027417">
    <property type="entry name" value="P-loop_NTPase"/>
</dbReference>
<evidence type="ECO:0000256" key="2">
    <source>
        <dbReference type="ARBA" id="ARBA00022840"/>
    </source>
</evidence>
<dbReference type="Gene3D" id="1.10.8.60">
    <property type="match status" value="1"/>
</dbReference>
<dbReference type="FunCoup" id="A0A3N4L1N1">
    <property type="interactions" value="656"/>
</dbReference>
<dbReference type="FunFam" id="1.10.8.60:FF:000138">
    <property type="entry name" value="ATP-dependent Clp protease ATP-binding subunit ClpX"/>
    <property type="match status" value="1"/>
</dbReference>
<feature type="compositionally biased region" description="Polar residues" evidence="3">
    <location>
        <begin position="274"/>
        <end position="286"/>
    </location>
</feature>
<evidence type="ECO:0000256" key="3">
    <source>
        <dbReference type="SAM" id="MobiDB-lite"/>
    </source>
</evidence>
<dbReference type="Gene3D" id="3.40.50.300">
    <property type="entry name" value="P-loop containing nucleotide triphosphate hydrolases"/>
    <property type="match status" value="1"/>
</dbReference>
<dbReference type="SMART" id="SM01086">
    <property type="entry name" value="ClpB_D2-small"/>
    <property type="match status" value="1"/>
</dbReference>
<feature type="domain" description="Clp ATPase C-terminal" evidence="4">
    <location>
        <begin position="420"/>
        <end position="514"/>
    </location>
</feature>
<evidence type="ECO:0000313" key="5">
    <source>
        <dbReference type="EMBL" id="RPB15579.1"/>
    </source>
</evidence>
<dbReference type="InterPro" id="IPR019489">
    <property type="entry name" value="Clp_ATPase_C"/>
</dbReference>
<keyword evidence="5" id="KW-0378">Hydrolase</keyword>
<dbReference type="GO" id="GO:0005524">
    <property type="term" value="F:ATP binding"/>
    <property type="evidence" value="ECO:0007669"/>
    <property type="project" value="UniProtKB-KW"/>
</dbReference>
<dbReference type="PANTHER" id="PTHR48102:SF7">
    <property type="entry name" value="ATP-DEPENDENT CLP PROTEASE ATP-BINDING SUBUNIT CLPX-LIKE, MITOCHONDRIAL"/>
    <property type="match status" value="1"/>
</dbReference>
<dbReference type="Proteomes" id="UP000277580">
    <property type="component" value="Unassembled WGS sequence"/>
</dbReference>
<dbReference type="SUPFAM" id="SSF52540">
    <property type="entry name" value="P-loop containing nucleoside triphosphate hydrolases"/>
    <property type="match status" value="1"/>
</dbReference>
<dbReference type="InParanoid" id="A0A3N4L1N1"/>